<evidence type="ECO:0000313" key="1">
    <source>
        <dbReference type="EMBL" id="QOD38089.1"/>
    </source>
</evidence>
<dbReference type="KEGG" id="wms:ID128_04695"/>
<sequence length="346" mass="39775">MRKIFIYVILSLLLFIPVAYSGFWYFSAHKTKNLLTETISYINDGKFNISYDFKGFPFSLIFHVTNPKFSNEQLTISSEALVIKNRLFDKSVYIYTPSNEVNIIVHDGEKKNIKCHTNDNNHLIIKLNDTPSSLRFDRNSTIIDYINTLRYEDYGLKCDVLLDSENEQNIITEVNGKSNYVQFHFNKELSKLGFDLYAYRFTSPEGYLSIDIKLNYEFINHISASRVNFNIEKFLVQSNNFSIAADGGVQNYNLVTFSFEDKINVAVSNYKALVPFMTGKENHSKASNAFEKLISSLSEKKTDNDIQFSIKYDDNVGSSFIGKLSTADFINQLDKITQLIKDENSN</sequence>
<name>A0A7L7YQ03_9RICK</name>
<accession>A0A7L7YQ03</accession>
<gene>
    <name evidence="1" type="ORF">ID128_04695</name>
</gene>
<protein>
    <submittedName>
        <fullName evidence="1">Uncharacterized protein</fullName>
    </submittedName>
</protein>
<reference evidence="1 2" key="1">
    <citation type="submission" date="2020-09" db="EMBL/GenBank/DDBJ databases">
        <title>An Earliest Endosymbiont, Wolbachia massiliensis sp. nov., Strain PL13 From the Bed Bug (Cimex hemipterius), Type strain of a New supergroup T.</title>
        <authorList>
            <person name="Laidoudi Y."/>
            <person name="Levasseur A."/>
            <person name="Medkour H."/>
            <person name="Maaloum M."/>
            <person name="BenKhedher M."/>
            <person name="Sambou M."/>
            <person name="Bassene H."/>
            <person name="Davoust B."/>
            <person name="Fenollar F."/>
            <person name="Raoult D."/>
            <person name="Mediannikov O."/>
        </authorList>
    </citation>
    <scope>NUCLEOTIDE SEQUENCE [LARGE SCALE GENOMIC DNA]</scope>
    <source>
        <strain evidence="1 2">PL13</strain>
    </source>
</reference>
<evidence type="ECO:0000313" key="2">
    <source>
        <dbReference type="Proteomes" id="UP000516514"/>
    </source>
</evidence>
<proteinExistence type="predicted"/>
<dbReference type="RefSeq" id="WP_191110909.1">
    <property type="nucleotide sequence ID" value="NZ_CP061738.1"/>
</dbReference>
<dbReference type="EMBL" id="CP061738">
    <property type="protein sequence ID" value="QOD38089.1"/>
    <property type="molecule type" value="Genomic_DNA"/>
</dbReference>
<dbReference type="Proteomes" id="UP000516514">
    <property type="component" value="Chromosome"/>
</dbReference>
<dbReference type="AlphaFoldDB" id="A0A7L7YQ03"/>
<keyword evidence="2" id="KW-1185">Reference proteome</keyword>
<organism evidence="1 2">
    <name type="scientific">Candidatus Wolbachia massiliensis</name>
    <dbReference type="NCBI Taxonomy" id="1845000"/>
    <lineage>
        <taxon>Bacteria</taxon>
        <taxon>Pseudomonadati</taxon>
        <taxon>Pseudomonadota</taxon>
        <taxon>Alphaproteobacteria</taxon>
        <taxon>Rickettsiales</taxon>
        <taxon>Anaplasmataceae</taxon>
        <taxon>Wolbachieae</taxon>
        <taxon>Wolbachia</taxon>
    </lineage>
</organism>